<reference evidence="2" key="1">
    <citation type="submission" date="2022-01" db="EMBL/GenBank/DDBJ databases">
        <title>Microbacterium eymi and Microbacterium rhizovicinus sp. nov., isolated from the rhizospheric soil of Elymus tsukushiensis, a plant native to the Dokdo Islands, Republic of Korea.</title>
        <authorList>
            <person name="Hwang Y.J."/>
        </authorList>
    </citation>
    <scope>NUCLEOTIDE SEQUENCE</scope>
    <source>
        <strain evidence="2">KUDC0405</strain>
    </source>
</reference>
<protein>
    <recommendedName>
        <fullName evidence="1">CARDB domain-containing protein</fullName>
    </recommendedName>
</protein>
<proteinExistence type="predicted"/>
<dbReference type="Pfam" id="PF07705">
    <property type="entry name" value="CARDB"/>
    <property type="match status" value="1"/>
</dbReference>
<feature type="domain" description="CARDB" evidence="1">
    <location>
        <begin position="75"/>
        <end position="188"/>
    </location>
</feature>
<dbReference type="InterPro" id="IPR011635">
    <property type="entry name" value="CARDB"/>
</dbReference>
<evidence type="ECO:0000313" key="3">
    <source>
        <dbReference type="Proteomes" id="UP001054811"/>
    </source>
</evidence>
<evidence type="ECO:0000313" key="2">
    <source>
        <dbReference type="EMBL" id="UUT35862.1"/>
    </source>
</evidence>
<organism evidence="2 3">
    <name type="scientific">Microbacterium elymi</name>
    <dbReference type="NCBI Taxonomy" id="2909587"/>
    <lineage>
        <taxon>Bacteria</taxon>
        <taxon>Bacillati</taxon>
        <taxon>Actinomycetota</taxon>
        <taxon>Actinomycetes</taxon>
        <taxon>Micrococcales</taxon>
        <taxon>Microbacteriaceae</taxon>
        <taxon>Microbacterium</taxon>
    </lineage>
</organism>
<accession>A0ABY5NL13</accession>
<evidence type="ECO:0000259" key="1">
    <source>
        <dbReference type="Pfam" id="PF07705"/>
    </source>
</evidence>
<name>A0ABY5NL13_9MICO</name>
<dbReference type="RefSeq" id="WP_259612493.1">
    <property type="nucleotide sequence ID" value="NZ_CP091139.2"/>
</dbReference>
<gene>
    <name evidence="2" type="ORF">L2X98_22105</name>
</gene>
<dbReference type="Gene3D" id="2.60.40.10">
    <property type="entry name" value="Immunoglobulins"/>
    <property type="match status" value="2"/>
</dbReference>
<dbReference type="InterPro" id="IPR013783">
    <property type="entry name" value="Ig-like_fold"/>
</dbReference>
<dbReference type="Proteomes" id="UP001054811">
    <property type="component" value="Chromosome"/>
</dbReference>
<keyword evidence="3" id="KW-1185">Reference proteome</keyword>
<dbReference type="EMBL" id="CP091139">
    <property type="protein sequence ID" value="UUT35862.1"/>
    <property type="molecule type" value="Genomic_DNA"/>
</dbReference>
<sequence>MLTNAASASLPVTVHFPVATASVSITVSADPAGAITERSETNNTALVRTSVTAPALPDLQTTISGPASVRGLYAAGAWTITVTNAGSAVATPVNVSWLTNWRGDVNANAVIRGAIGFTCIVPPEYMQQTVYCYGDGALQPGASATIVITAVPPAPGDVYGTAGASTVTATADYGLQVSESNESNNAASVVSTILP</sequence>